<feature type="region of interest" description="Disordered" evidence="2">
    <location>
        <begin position="1036"/>
        <end position="1129"/>
    </location>
</feature>
<dbReference type="VEuPathDB" id="FungiDB:PV08_06020"/>
<evidence type="ECO:0000313" key="4">
    <source>
        <dbReference type="Proteomes" id="UP000053328"/>
    </source>
</evidence>
<dbReference type="OrthoDB" id="4144201at2759"/>
<dbReference type="GeneID" id="27333103"/>
<name>A0A0D2BBK6_9EURO</name>
<dbReference type="Proteomes" id="UP000053328">
    <property type="component" value="Unassembled WGS sequence"/>
</dbReference>
<feature type="compositionally biased region" description="Basic residues" evidence="2">
    <location>
        <begin position="1285"/>
        <end position="1294"/>
    </location>
</feature>
<evidence type="ECO:0000256" key="1">
    <source>
        <dbReference type="SAM" id="Coils"/>
    </source>
</evidence>
<dbReference type="HOGENOM" id="CLU_261162_0_0_1"/>
<dbReference type="RefSeq" id="XP_016236186.1">
    <property type="nucleotide sequence ID" value="XM_016380359.1"/>
</dbReference>
<organism evidence="3 4">
    <name type="scientific">Exophiala spinifera</name>
    <dbReference type="NCBI Taxonomy" id="91928"/>
    <lineage>
        <taxon>Eukaryota</taxon>
        <taxon>Fungi</taxon>
        <taxon>Dikarya</taxon>
        <taxon>Ascomycota</taxon>
        <taxon>Pezizomycotina</taxon>
        <taxon>Eurotiomycetes</taxon>
        <taxon>Chaetothyriomycetidae</taxon>
        <taxon>Chaetothyriales</taxon>
        <taxon>Herpotrichiellaceae</taxon>
        <taxon>Exophiala</taxon>
    </lineage>
</organism>
<accession>A0A0D2BBK6</accession>
<sequence length="1294" mass="143737">MAKSKGQSLHLPDDAVLSTMIQDSLRKSASDTTATAADGHNVDGWTKEDIQTYNELLQERAKLEKEKNDLEKKSSRQQAQRALLDENALALDTLFVGHAGGIQKFIGPHSCCLDENPKTARHEASGNACPSGHEICRRAKTKGISSLELDTIKYYQSRIRSERSERMQKALRKQRDVELIRVKKDDGGQTLKERKNMLHDRSLRNTNRSPAEQIDAVRSSSLSDILAPKDIFSDPKKNAILEAARENESIVRQIRERLDKIRHDVNAGKVSPSNARAKLDQANSEMADAEKKNNEFRKLILDVDPAIPHLHQSHHTNLSTLLQNTMQSASSDAFSQALSAMKGFFSASDPNDVQTAMTELRSVLEINGPMTPVLQKSFGALEEMLSKPEAKSFALDLKTDLGKIDTCSNVVDVMLNLRSKMEASDLSSAAVDPTLNLDQDTIKANLECVKVEDAAKKEMMKTMQRMANESPESISAALKKIKGKAVLKSPIPPLSDIILDDIINGLLFHRMVSAFVTQTAAITSVNELSGKITSLVIATARNRPEKYLSTLDVFKKSVHNILKNDHPETLMHAISKVEVSMKKFVAAHDAKRKKNMVENASMPSSTSNSIASHSMLEVGFLLSGTRLSKDSWEAFEAFFNQPNSKDRNELRNHVLDYVYNHVEEGIWDVFRVVTARLISQKFRPGPWNEAKKLCLANMRVAATTPKEDLEDTIVRYKHIGTCPGMAAIIIAQRLCYLMRADPERYGNGMIDLGSSATLRAAAERDHWIACFRALMEAMIGLYSVMYHRIAVDDDLAAVIVSIDVVGLVMTFVFDVEDSAQALFNLGVLEAFITRTLVDDSDPQAVGGLKSVLSRFERMCQKPHYRCSPSHACRGRVNGLNARNMKPIPKPLPRFGKENQMMRLGTMDEIHSVTGTSNQDFPRGIKLSLLVDSDWDIARKLLPHLKCIDRRDVDWKCECPKQDRDRALEVARLKTQLNRDFAELNVFLKSGKAPPNVLWERIESNEVKFHDLPILYSDRPERAHQDTANLVQMVQQKLDEKNRPTRTVDGSSTSPGQARMDQVSVNMPDIQQRAVDSSSDPIDLEEGSPETSGGKQIDSQATSKTSTARSASPTIASSSSVPPPPAPVVAANEHSPLDFAEAETELVLNVTRLIEGMPLLNTTNSALPGVLDPNMFLGVKKQLDTLILGHLEAALQVAELQGYHGAKLWLLHNISWGGHLTKFKGCEPCNTSMRLALETAIKENGWDRLDRPRHEEVAERVGLPNERLATATPSETASSSYTAGGQRRRRPKRAR</sequence>
<evidence type="ECO:0000256" key="2">
    <source>
        <dbReference type="SAM" id="MobiDB-lite"/>
    </source>
</evidence>
<keyword evidence="1" id="KW-0175">Coiled coil</keyword>
<feature type="region of interest" description="Disordered" evidence="2">
    <location>
        <begin position="1256"/>
        <end position="1294"/>
    </location>
</feature>
<dbReference type="EMBL" id="KN847495">
    <property type="protein sequence ID" value="KIW15970.1"/>
    <property type="molecule type" value="Genomic_DNA"/>
</dbReference>
<reference evidence="3 4" key="1">
    <citation type="submission" date="2015-01" db="EMBL/GenBank/DDBJ databases">
        <title>The Genome Sequence of Exophiala spinifera CBS89968.</title>
        <authorList>
            <consortium name="The Broad Institute Genomics Platform"/>
            <person name="Cuomo C."/>
            <person name="de Hoog S."/>
            <person name="Gorbushina A."/>
            <person name="Stielow B."/>
            <person name="Teixiera M."/>
            <person name="Abouelleil A."/>
            <person name="Chapman S.B."/>
            <person name="Priest M."/>
            <person name="Young S.K."/>
            <person name="Wortman J."/>
            <person name="Nusbaum C."/>
            <person name="Birren B."/>
        </authorList>
    </citation>
    <scope>NUCLEOTIDE SEQUENCE [LARGE SCALE GENOMIC DNA]</scope>
    <source>
        <strain evidence="3 4">CBS 89968</strain>
    </source>
</reference>
<gene>
    <name evidence="3" type="ORF">PV08_06020</name>
</gene>
<feature type="compositionally biased region" description="Low complexity" evidence="2">
    <location>
        <begin position="1268"/>
        <end position="1282"/>
    </location>
</feature>
<feature type="compositionally biased region" description="Polar residues" evidence="2">
    <location>
        <begin position="1088"/>
        <end position="1097"/>
    </location>
</feature>
<keyword evidence="4" id="KW-1185">Reference proteome</keyword>
<feature type="coiled-coil region" evidence="1">
    <location>
        <begin position="46"/>
        <end position="87"/>
    </location>
</feature>
<proteinExistence type="predicted"/>
<evidence type="ECO:0000313" key="3">
    <source>
        <dbReference type="EMBL" id="KIW15970.1"/>
    </source>
</evidence>
<protein>
    <submittedName>
        <fullName evidence="3">Uncharacterized protein</fullName>
    </submittedName>
</protein>
<feature type="compositionally biased region" description="Low complexity" evidence="2">
    <location>
        <begin position="1098"/>
        <end position="1119"/>
    </location>
</feature>